<organism evidence="1 2">
    <name type="scientific">Caerostris extrusa</name>
    <name type="common">Bark spider</name>
    <name type="synonym">Caerostris bankana</name>
    <dbReference type="NCBI Taxonomy" id="172846"/>
    <lineage>
        <taxon>Eukaryota</taxon>
        <taxon>Metazoa</taxon>
        <taxon>Ecdysozoa</taxon>
        <taxon>Arthropoda</taxon>
        <taxon>Chelicerata</taxon>
        <taxon>Arachnida</taxon>
        <taxon>Araneae</taxon>
        <taxon>Araneomorphae</taxon>
        <taxon>Entelegynae</taxon>
        <taxon>Araneoidea</taxon>
        <taxon>Araneidae</taxon>
        <taxon>Caerostris</taxon>
    </lineage>
</organism>
<evidence type="ECO:0000313" key="2">
    <source>
        <dbReference type="Proteomes" id="UP001054945"/>
    </source>
</evidence>
<comment type="caution">
    <text evidence="1">The sequence shown here is derived from an EMBL/GenBank/DDBJ whole genome shotgun (WGS) entry which is preliminary data.</text>
</comment>
<gene>
    <name evidence="1" type="ORF">CEXT_755431</name>
</gene>
<dbReference type="Proteomes" id="UP001054945">
    <property type="component" value="Unassembled WGS sequence"/>
</dbReference>
<accession>A0AAV4MVX6</accession>
<dbReference type="AlphaFoldDB" id="A0AAV4MVX6"/>
<protein>
    <submittedName>
        <fullName evidence="1">Uncharacterized protein</fullName>
    </submittedName>
</protein>
<sequence>MGIYSNECNRSTKHYGTLACPTRTAPDLWNLLNLLWSCRPHKSSYLALSVAFPLFRLSSLSDSSVHSLPCGMLLLFSHLVTLWP</sequence>
<reference evidence="1 2" key="1">
    <citation type="submission" date="2021-06" db="EMBL/GenBank/DDBJ databases">
        <title>Caerostris extrusa draft genome.</title>
        <authorList>
            <person name="Kono N."/>
            <person name="Arakawa K."/>
        </authorList>
    </citation>
    <scope>NUCLEOTIDE SEQUENCE [LARGE SCALE GENOMIC DNA]</scope>
</reference>
<name>A0AAV4MVX6_CAEEX</name>
<evidence type="ECO:0000313" key="1">
    <source>
        <dbReference type="EMBL" id="GIX75506.1"/>
    </source>
</evidence>
<keyword evidence="2" id="KW-1185">Reference proteome</keyword>
<proteinExistence type="predicted"/>
<dbReference type="EMBL" id="BPLR01002594">
    <property type="protein sequence ID" value="GIX75506.1"/>
    <property type="molecule type" value="Genomic_DNA"/>
</dbReference>